<feature type="region of interest" description="Disordered" evidence="2">
    <location>
        <begin position="445"/>
        <end position="486"/>
    </location>
</feature>
<evidence type="ECO:0000256" key="3">
    <source>
        <dbReference type="SAM" id="Phobius"/>
    </source>
</evidence>
<keyword evidence="3" id="KW-1133">Transmembrane helix</keyword>
<protein>
    <submittedName>
        <fullName evidence="5">Uncharacterized protein</fullName>
    </submittedName>
</protein>
<keyword evidence="3" id="KW-0472">Membrane</keyword>
<evidence type="ECO:0000256" key="4">
    <source>
        <dbReference type="SAM" id="SignalP"/>
    </source>
</evidence>
<evidence type="ECO:0000313" key="6">
    <source>
        <dbReference type="Proteomes" id="UP000313359"/>
    </source>
</evidence>
<feature type="transmembrane region" description="Helical" evidence="3">
    <location>
        <begin position="63"/>
        <end position="86"/>
    </location>
</feature>
<feature type="coiled-coil region" evidence="1">
    <location>
        <begin position="500"/>
        <end position="527"/>
    </location>
</feature>
<name>A0A5C2SAL1_9APHY</name>
<evidence type="ECO:0000256" key="1">
    <source>
        <dbReference type="SAM" id="Coils"/>
    </source>
</evidence>
<dbReference type="OrthoDB" id="2766424at2759"/>
<feature type="compositionally biased region" description="Low complexity" evidence="2">
    <location>
        <begin position="572"/>
        <end position="585"/>
    </location>
</feature>
<feature type="signal peptide" evidence="4">
    <location>
        <begin position="1"/>
        <end position="15"/>
    </location>
</feature>
<evidence type="ECO:0000256" key="2">
    <source>
        <dbReference type="SAM" id="MobiDB-lite"/>
    </source>
</evidence>
<feature type="transmembrane region" description="Helical" evidence="3">
    <location>
        <begin position="31"/>
        <end position="51"/>
    </location>
</feature>
<dbReference type="EMBL" id="ML122264">
    <property type="protein sequence ID" value="RPD60721.1"/>
    <property type="molecule type" value="Genomic_DNA"/>
</dbReference>
<keyword evidence="3" id="KW-0812">Transmembrane</keyword>
<accession>A0A5C2SAL1</accession>
<dbReference type="AlphaFoldDB" id="A0A5C2SAL1"/>
<keyword evidence="4" id="KW-0732">Signal</keyword>
<sequence>MLAFILTILFHALLAEAPVDGRLLGHNPGSLTLAIPTLAVIILVLGLALILSTITKSSGITLAAFIFTVYKCTSLAGLRALGFLHVRLSTGTFRPQLGELSPLFVDCSAELLQPLRVFSVVALWIITLRASTQWLHAELVSTSTSAVLAACPGCVSHEQLISGQAADLKDIRAVLEGARSVAADTEARLVKKEGELAQVKGFVNGVYIKSEITLAAFKARVAALEAQVFAARQDAAAANAKVDELVQLLTAALKDAKEKDTIIAEQKDELKASSEEREAIKAELAAANASKTRTEISLATKESLAVMNAKMMELLKAKIKDLERVASHEKAKADSEQDNANLAKREAAVYKAKTERLEITTERQTRELEQKTQELKSCHEQLTELKHNTEDAAEASHWKYMAEALASDLKTSTTERIDLLAQLNRVKTAYHESHAEVEELQHALNATKESPSAAQTASGASLSQPSSPSAAQTSDRMDEQTASGKACDTRVRSLFAREHYAQMDAAMEAKERELAAAHKEIAMLKKALQGKGKTSAPTSATKKAVTQARTPTRTKSANVKADKENVVPRTPPSKSVLSSVSVSPLRRAVATLNMPSSPQPSTSPSTSRIPRSSIPTLTRPPLARLPP</sequence>
<feature type="coiled-coil region" evidence="1">
    <location>
        <begin position="221"/>
        <end position="388"/>
    </location>
</feature>
<reference evidence="5" key="1">
    <citation type="journal article" date="2018" name="Genome Biol. Evol.">
        <title>Genomics and development of Lentinus tigrinus, a white-rot wood-decaying mushroom with dimorphic fruiting bodies.</title>
        <authorList>
            <person name="Wu B."/>
            <person name="Xu Z."/>
            <person name="Knudson A."/>
            <person name="Carlson A."/>
            <person name="Chen N."/>
            <person name="Kovaka S."/>
            <person name="LaButti K."/>
            <person name="Lipzen A."/>
            <person name="Pennachio C."/>
            <person name="Riley R."/>
            <person name="Schakwitz W."/>
            <person name="Umezawa K."/>
            <person name="Ohm R.A."/>
            <person name="Grigoriev I.V."/>
            <person name="Nagy L.G."/>
            <person name="Gibbons J."/>
            <person name="Hibbett D."/>
        </authorList>
    </citation>
    <scope>NUCLEOTIDE SEQUENCE [LARGE SCALE GENOMIC DNA]</scope>
    <source>
        <strain evidence="5">ALCF2SS1-6</strain>
    </source>
</reference>
<feature type="compositionally biased region" description="Low complexity" evidence="2">
    <location>
        <begin position="456"/>
        <end position="474"/>
    </location>
</feature>
<evidence type="ECO:0000313" key="5">
    <source>
        <dbReference type="EMBL" id="RPD60721.1"/>
    </source>
</evidence>
<dbReference type="Proteomes" id="UP000313359">
    <property type="component" value="Unassembled WGS sequence"/>
</dbReference>
<gene>
    <name evidence="5" type="ORF">L227DRAFT_610827</name>
</gene>
<organism evidence="5 6">
    <name type="scientific">Lentinus tigrinus ALCF2SS1-6</name>
    <dbReference type="NCBI Taxonomy" id="1328759"/>
    <lineage>
        <taxon>Eukaryota</taxon>
        <taxon>Fungi</taxon>
        <taxon>Dikarya</taxon>
        <taxon>Basidiomycota</taxon>
        <taxon>Agaricomycotina</taxon>
        <taxon>Agaricomycetes</taxon>
        <taxon>Polyporales</taxon>
        <taxon>Polyporaceae</taxon>
        <taxon>Lentinus</taxon>
    </lineage>
</organism>
<keyword evidence="1" id="KW-0175">Coiled coil</keyword>
<keyword evidence="6" id="KW-1185">Reference proteome</keyword>
<proteinExistence type="predicted"/>
<feature type="region of interest" description="Disordered" evidence="2">
    <location>
        <begin position="528"/>
        <end position="627"/>
    </location>
</feature>
<feature type="chain" id="PRO_5023102233" evidence="4">
    <location>
        <begin position="16"/>
        <end position="627"/>
    </location>
</feature>
<feature type="compositionally biased region" description="Polar residues" evidence="2">
    <location>
        <begin position="547"/>
        <end position="557"/>
    </location>
</feature>
<feature type="compositionally biased region" description="Low complexity" evidence="2">
    <location>
        <begin position="595"/>
        <end position="627"/>
    </location>
</feature>